<dbReference type="EMBL" id="QSCI01000156">
    <property type="protein sequence ID" value="RGX88265.1"/>
    <property type="molecule type" value="Genomic_DNA"/>
</dbReference>
<organism evidence="1 2">
    <name type="scientific">Segatella copri</name>
    <dbReference type="NCBI Taxonomy" id="165179"/>
    <lineage>
        <taxon>Bacteria</taxon>
        <taxon>Pseudomonadati</taxon>
        <taxon>Bacteroidota</taxon>
        <taxon>Bacteroidia</taxon>
        <taxon>Bacteroidales</taxon>
        <taxon>Prevotellaceae</taxon>
        <taxon>Segatella</taxon>
    </lineage>
</organism>
<name>A0AA92UIV6_9BACT</name>
<protein>
    <submittedName>
        <fullName evidence="1">Uncharacterized protein</fullName>
    </submittedName>
</protein>
<sequence>MTDNTSDLEFHWYEKANKEYEIGNPTNTEPVYNEVDKWADMYEWAGSYSSVFKELIDEGVEGDRTICCNDLPYISNTPDNKRKLEFFIIIKDEENAWLITATQELEIAADGTVTTQEFEHQIIKDPVNLKPSDEDNDYYEVITY</sequence>
<evidence type="ECO:0000313" key="2">
    <source>
        <dbReference type="Proteomes" id="UP000285604"/>
    </source>
</evidence>
<evidence type="ECO:0000313" key="1">
    <source>
        <dbReference type="EMBL" id="RGX88265.1"/>
    </source>
</evidence>
<dbReference type="AlphaFoldDB" id="A0AA92UIV6"/>
<accession>A0AA92UIV6</accession>
<comment type="caution">
    <text evidence="1">The sequence shown here is derived from an EMBL/GenBank/DDBJ whole genome shotgun (WGS) entry which is preliminary data.</text>
</comment>
<dbReference type="Proteomes" id="UP000285604">
    <property type="component" value="Unassembled WGS sequence"/>
</dbReference>
<proteinExistence type="predicted"/>
<gene>
    <name evidence="1" type="ORF">DXA63_16210</name>
</gene>
<reference evidence="1 2" key="1">
    <citation type="submission" date="2018-08" db="EMBL/GenBank/DDBJ databases">
        <title>A genome reference for cultivated species of the human gut microbiota.</title>
        <authorList>
            <person name="Zou Y."/>
            <person name="Xue W."/>
            <person name="Luo G."/>
        </authorList>
    </citation>
    <scope>NUCLEOTIDE SEQUENCE [LARGE SCALE GENOMIC DNA]</scope>
    <source>
        <strain evidence="1 2">OF03-3</strain>
    </source>
</reference>